<dbReference type="Proteomes" id="UP001172386">
    <property type="component" value="Unassembled WGS sequence"/>
</dbReference>
<evidence type="ECO:0000313" key="1">
    <source>
        <dbReference type="EMBL" id="KAJ9663204.1"/>
    </source>
</evidence>
<keyword evidence="2" id="KW-1185">Reference proteome</keyword>
<accession>A0ACC3AJB4</accession>
<dbReference type="EMBL" id="JAPDRQ010000010">
    <property type="protein sequence ID" value="KAJ9663204.1"/>
    <property type="molecule type" value="Genomic_DNA"/>
</dbReference>
<organism evidence="1 2">
    <name type="scientific">Neophaeococcomyces mojaviensis</name>
    <dbReference type="NCBI Taxonomy" id="3383035"/>
    <lineage>
        <taxon>Eukaryota</taxon>
        <taxon>Fungi</taxon>
        <taxon>Dikarya</taxon>
        <taxon>Ascomycota</taxon>
        <taxon>Pezizomycotina</taxon>
        <taxon>Eurotiomycetes</taxon>
        <taxon>Chaetothyriomycetidae</taxon>
        <taxon>Chaetothyriales</taxon>
        <taxon>Chaetothyriales incertae sedis</taxon>
        <taxon>Neophaeococcomyces</taxon>
    </lineage>
</organism>
<evidence type="ECO:0000313" key="2">
    <source>
        <dbReference type="Proteomes" id="UP001172386"/>
    </source>
</evidence>
<sequence>MSDPVEERSFFPKLHRNVTPTTSGSKVVSYSSDLGKDTPILTLIHGYPQSSFEWRYVAPALLDKVSLFIPELPGYGISTPVKETTRLNVGSALLEALQSTFDASKDSPRKVILGGHDRGARICHRLAVNRRDFPALNVIGTIMLDIVPTKVQWDKSSDPAIASSYFHWPLLANVQVATRILKAYGGGQWVRDANSRIAGNELGRQRIEADGAVDVYAALFEKEETIVESCKDYADGSVAECKLQAADQEAGRKVDVPALVIFSKANLGARIDVEQEWRAWITEGVDYTGIGVGNGYGHYLPEEAYEDVIEAITNFLNKHT</sequence>
<gene>
    <name evidence="1" type="ORF">H2198_000965</name>
</gene>
<protein>
    <submittedName>
        <fullName evidence="1">Uncharacterized protein</fullName>
    </submittedName>
</protein>
<reference evidence="1" key="1">
    <citation type="submission" date="2022-10" db="EMBL/GenBank/DDBJ databases">
        <title>Culturing micro-colonial fungi from biological soil crusts in the Mojave desert and describing Neophaeococcomyces mojavensis, and introducing the new genera and species Taxawa tesnikishii.</title>
        <authorList>
            <person name="Kurbessoian T."/>
            <person name="Stajich J.E."/>
        </authorList>
    </citation>
    <scope>NUCLEOTIDE SEQUENCE</scope>
    <source>
        <strain evidence="1">JES_112</strain>
    </source>
</reference>
<name>A0ACC3AJB4_9EURO</name>
<comment type="caution">
    <text evidence="1">The sequence shown here is derived from an EMBL/GenBank/DDBJ whole genome shotgun (WGS) entry which is preliminary data.</text>
</comment>
<proteinExistence type="predicted"/>